<name>A0A021VQT6_9CELL</name>
<sequence length="327" mass="33072">MGDALGAPTEQRSIDQIRARFGGRVEQFYAPPQDSPFAKGRAAGQFTDDSSQMIMLAEAFIAGGGTITARAVADMLVEWSGKPEYFPHFAGPSTRRAIAAIKAGEDPERIGAQGVETTEGASNGGAMRIAPAGLVHPGDPAGAVQAAAITCRPSHFTSVGVSAAAAIAGAVSVALCDDVTLIDVVRAAVWSAEEGAAIGAQHGREVAGPSIARRIELAAEIAVAAPDLDTATRRIADIIGAGLPAAEAVPAAIGLLVAAGGDPWMTVVAAANVGDDTDTVACMAGSIAGAMHGISRVPQDRYAEVQAANGVDIADLARRLTAVAHPR</sequence>
<comment type="cofactor">
    <cofactor evidence="3">
        <name>Mg(2+)</name>
        <dbReference type="ChEBI" id="CHEBI:18420"/>
    </cofactor>
    <text evidence="3">Binds 2 magnesium ions per subunit.</text>
</comment>
<comment type="similarity">
    <text evidence="1">Belongs to the ADP-ribosylglycohydrolase family.</text>
</comment>
<evidence type="ECO:0000313" key="4">
    <source>
        <dbReference type="EMBL" id="EYR63511.1"/>
    </source>
</evidence>
<feature type="binding site" evidence="3">
    <location>
        <position position="279"/>
    </location>
    <ligand>
        <name>Mg(2+)</name>
        <dbReference type="ChEBI" id="CHEBI:18420"/>
        <label>1</label>
    </ligand>
</feature>
<comment type="caution">
    <text evidence="4">The sequence shown here is derived from an EMBL/GenBank/DDBJ whole genome shotgun (WGS) entry which is preliminary data.</text>
</comment>
<gene>
    <name evidence="4" type="ORF">N866_20120</name>
</gene>
<keyword evidence="5" id="KW-1185">Reference proteome</keyword>
<dbReference type="InterPro" id="IPR036705">
    <property type="entry name" value="Ribosyl_crysJ1_sf"/>
</dbReference>
<dbReference type="EMBL" id="AXCW01000088">
    <property type="protein sequence ID" value="EYR63511.1"/>
    <property type="molecule type" value="Genomic_DNA"/>
</dbReference>
<evidence type="ECO:0000256" key="2">
    <source>
        <dbReference type="ARBA" id="ARBA00022801"/>
    </source>
</evidence>
<feature type="binding site" evidence="3">
    <location>
        <position position="276"/>
    </location>
    <ligand>
        <name>Mg(2+)</name>
        <dbReference type="ChEBI" id="CHEBI:18420"/>
        <label>1</label>
    </ligand>
</feature>
<dbReference type="AlphaFoldDB" id="A0A021VQT6"/>
<feature type="binding site" evidence="3">
    <location>
        <position position="278"/>
    </location>
    <ligand>
        <name>Mg(2+)</name>
        <dbReference type="ChEBI" id="CHEBI:18420"/>
        <label>1</label>
    </ligand>
</feature>
<dbReference type="Proteomes" id="UP000019753">
    <property type="component" value="Unassembled WGS sequence"/>
</dbReference>
<evidence type="ECO:0000256" key="3">
    <source>
        <dbReference type="PIRSR" id="PIRSR605502-1"/>
    </source>
</evidence>
<dbReference type="Gene3D" id="1.10.4080.10">
    <property type="entry name" value="ADP-ribosylation/Crystallin J1"/>
    <property type="match status" value="1"/>
</dbReference>
<dbReference type="SUPFAM" id="SSF101478">
    <property type="entry name" value="ADP-ribosylglycohydrolase"/>
    <property type="match status" value="1"/>
</dbReference>
<dbReference type="InterPro" id="IPR050792">
    <property type="entry name" value="ADP-ribosylglycohydrolase"/>
</dbReference>
<organism evidence="4 5">
    <name type="scientific">Actinotalea ferrariae CF5-4</name>
    <dbReference type="NCBI Taxonomy" id="948458"/>
    <lineage>
        <taxon>Bacteria</taxon>
        <taxon>Bacillati</taxon>
        <taxon>Actinomycetota</taxon>
        <taxon>Actinomycetes</taxon>
        <taxon>Micrococcales</taxon>
        <taxon>Cellulomonadaceae</taxon>
        <taxon>Actinotalea</taxon>
    </lineage>
</organism>
<proteinExistence type="inferred from homology"/>
<accession>A0A021VQT6</accession>
<dbReference type="PANTHER" id="PTHR16222:SF24">
    <property type="entry name" value="ADP-RIBOSYLHYDROLASE ARH3"/>
    <property type="match status" value="1"/>
</dbReference>
<evidence type="ECO:0000256" key="1">
    <source>
        <dbReference type="ARBA" id="ARBA00010702"/>
    </source>
</evidence>
<evidence type="ECO:0000313" key="5">
    <source>
        <dbReference type="Proteomes" id="UP000019753"/>
    </source>
</evidence>
<protein>
    <submittedName>
        <fullName evidence="4">ADP-ribosylglycohydrolase</fullName>
    </submittedName>
</protein>
<reference evidence="4 5" key="1">
    <citation type="submission" date="2014-01" db="EMBL/GenBank/DDBJ databases">
        <title>Actinotalea ferrariae CF5-4.</title>
        <authorList>
            <person name="Chen F."/>
            <person name="Li Y."/>
            <person name="Wang G."/>
        </authorList>
    </citation>
    <scope>NUCLEOTIDE SEQUENCE [LARGE SCALE GENOMIC DNA]</scope>
    <source>
        <strain evidence="4 5">CF5-4</strain>
    </source>
</reference>
<keyword evidence="2 4" id="KW-0378">Hydrolase</keyword>
<keyword evidence="3" id="KW-0460">Magnesium</keyword>
<dbReference type="InterPro" id="IPR005502">
    <property type="entry name" value="Ribosyl_crysJ1"/>
</dbReference>
<feature type="binding site" evidence="3">
    <location>
        <position position="49"/>
    </location>
    <ligand>
        <name>Mg(2+)</name>
        <dbReference type="ChEBI" id="CHEBI:18420"/>
        <label>1</label>
    </ligand>
</feature>
<keyword evidence="3" id="KW-0479">Metal-binding</keyword>
<feature type="binding site" evidence="3">
    <location>
        <position position="48"/>
    </location>
    <ligand>
        <name>Mg(2+)</name>
        <dbReference type="ChEBI" id="CHEBI:18420"/>
        <label>1</label>
    </ligand>
</feature>
<dbReference type="GO" id="GO:0016787">
    <property type="term" value="F:hydrolase activity"/>
    <property type="evidence" value="ECO:0007669"/>
    <property type="project" value="UniProtKB-KW"/>
</dbReference>
<dbReference type="Pfam" id="PF03747">
    <property type="entry name" value="ADP_ribosyl_GH"/>
    <property type="match status" value="1"/>
</dbReference>
<dbReference type="PANTHER" id="PTHR16222">
    <property type="entry name" value="ADP-RIBOSYLGLYCOHYDROLASE"/>
    <property type="match status" value="1"/>
</dbReference>
<dbReference type="GO" id="GO:0046872">
    <property type="term" value="F:metal ion binding"/>
    <property type="evidence" value="ECO:0007669"/>
    <property type="project" value="UniProtKB-KW"/>
</dbReference>
<feature type="binding site" evidence="3">
    <location>
        <position position="47"/>
    </location>
    <ligand>
        <name>Mg(2+)</name>
        <dbReference type="ChEBI" id="CHEBI:18420"/>
        <label>1</label>
    </ligand>
</feature>